<proteinExistence type="inferred from homology"/>
<dbReference type="PANTHER" id="PTHR34773:SF1">
    <property type="entry name" value="FLAGELLAR SECRETION CHAPERONE FLIS"/>
    <property type="match status" value="1"/>
</dbReference>
<protein>
    <recommendedName>
        <fullName evidence="6">Flagellar secretion chaperone FliS</fullName>
    </recommendedName>
</protein>
<dbReference type="NCBIfam" id="TIGR00208">
    <property type="entry name" value="fliS"/>
    <property type="match status" value="1"/>
</dbReference>
<dbReference type="GO" id="GO:0044780">
    <property type="term" value="P:bacterial-type flagellum assembly"/>
    <property type="evidence" value="ECO:0007669"/>
    <property type="project" value="InterPro"/>
</dbReference>
<evidence type="ECO:0000256" key="4">
    <source>
        <dbReference type="ARBA" id="ARBA00022795"/>
    </source>
</evidence>
<gene>
    <name evidence="7" type="ORF">SAMN02745204_02291</name>
</gene>
<dbReference type="PIRSF" id="PIRSF039090">
    <property type="entry name" value="Flis"/>
    <property type="match status" value="1"/>
</dbReference>
<keyword evidence="7" id="KW-0966">Cell projection</keyword>
<dbReference type="EMBL" id="FQUK01000062">
    <property type="protein sequence ID" value="SHF33578.1"/>
    <property type="molecule type" value="Genomic_DNA"/>
</dbReference>
<dbReference type="CDD" id="cd16098">
    <property type="entry name" value="FliS"/>
    <property type="match status" value="1"/>
</dbReference>
<keyword evidence="7" id="KW-0282">Flagellum</keyword>
<evidence type="ECO:0000256" key="2">
    <source>
        <dbReference type="ARBA" id="ARBA00008787"/>
    </source>
</evidence>
<dbReference type="GO" id="GO:0005829">
    <property type="term" value="C:cytosol"/>
    <property type="evidence" value="ECO:0007669"/>
    <property type="project" value="UniProtKB-SubCell"/>
</dbReference>
<dbReference type="InterPro" id="IPR003713">
    <property type="entry name" value="FliS"/>
</dbReference>
<keyword evidence="7" id="KW-0969">Cilium</keyword>
<dbReference type="STRING" id="213588.SAMN02745204_02291"/>
<keyword evidence="4 6" id="KW-1005">Bacterial flagellum biogenesis</keyword>
<keyword evidence="3 6" id="KW-0963">Cytoplasm</keyword>
<dbReference type="AlphaFoldDB" id="A0A1M5ATI3"/>
<evidence type="ECO:0000256" key="1">
    <source>
        <dbReference type="ARBA" id="ARBA00004514"/>
    </source>
</evidence>
<organism evidence="7 8">
    <name type="scientific">Thermomonas hydrothermalis</name>
    <dbReference type="NCBI Taxonomy" id="213588"/>
    <lineage>
        <taxon>Bacteria</taxon>
        <taxon>Pseudomonadati</taxon>
        <taxon>Pseudomonadota</taxon>
        <taxon>Gammaproteobacteria</taxon>
        <taxon>Lysobacterales</taxon>
        <taxon>Lysobacteraceae</taxon>
        <taxon>Thermomonas</taxon>
    </lineage>
</organism>
<name>A0A1M5ATI3_9GAMM</name>
<reference evidence="8" key="1">
    <citation type="submission" date="2016-11" db="EMBL/GenBank/DDBJ databases">
        <authorList>
            <person name="Varghese N."/>
            <person name="Submissions S."/>
        </authorList>
    </citation>
    <scope>NUCLEOTIDE SEQUENCE [LARGE SCALE GENOMIC DNA]</scope>
    <source>
        <strain evidence="8">DSM 14834</strain>
    </source>
</reference>
<dbReference type="Proteomes" id="UP000242857">
    <property type="component" value="Unassembled WGS sequence"/>
</dbReference>
<dbReference type="Gene3D" id="1.20.120.340">
    <property type="entry name" value="Flagellar protein FliS"/>
    <property type="match status" value="1"/>
</dbReference>
<evidence type="ECO:0000256" key="5">
    <source>
        <dbReference type="ARBA" id="ARBA00023186"/>
    </source>
</evidence>
<evidence type="ECO:0000256" key="3">
    <source>
        <dbReference type="ARBA" id="ARBA00022490"/>
    </source>
</evidence>
<keyword evidence="5" id="KW-0143">Chaperone</keyword>
<dbReference type="OrthoDB" id="9792010at2"/>
<keyword evidence="8" id="KW-1185">Reference proteome</keyword>
<dbReference type="SUPFAM" id="SSF101116">
    <property type="entry name" value="Flagellar export chaperone FliS"/>
    <property type="match status" value="1"/>
</dbReference>
<dbReference type="Pfam" id="PF02561">
    <property type="entry name" value="FliS"/>
    <property type="match status" value="1"/>
</dbReference>
<dbReference type="PANTHER" id="PTHR34773">
    <property type="entry name" value="FLAGELLAR SECRETION CHAPERONE FLIS"/>
    <property type="match status" value="1"/>
</dbReference>
<dbReference type="InterPro" id="IPR036584">
    <property type="entry name" value="FliS_sf"/>
</dbReference>
<evidence type="ECO:0000313" key="8">
    <source>
        <dbReference type="Proteomes" id="UP000242857"/>
    </source>
</evidence>
<dbReference type="RefSeq" id="WP_072756657.1">
    <property type="nucleotide sequence ID" value="NZ_FQUK01000062.1"/>
</dbReference>
<accession>A0A1M5ATI3</accession>
<dbReference type="GO" id="GO:0071973">
    <property type="term" value="P:bacterial-type flagellum-dependent cell motility"/>
    <property type="evidence" value="ECO:0007669"/>
    <property type="project" value="TreeGrafter"/>
</dbReference>
<comment type="subcellular location">
    <subcellularLocation>
        <location evidence="1 6">Cytoplasm</location>
        <location evidence="1 6">Cytosol</location>
    </subcellularLocation>
</comment>
<comment type="similarity">
    <text evidence="2 6">Belongs to the FliS family.</text>
</comment>
<sequence>MNAHASAQHYRQTAVQSAVLEASPHRLVELLLEGLRQRLQRAIACIDVGDIPRKGDAIRQASAIIAELNGSLDLDAGGEIATGLSALYDYAQRRLVEANLHNDPAILRELDGLFAEIESAWRAIEPAAA</sequence>
<evidence type="ECO:0000313" key="7">
    <source>
        <dbReference type="EMBL" id="SHF33578.1"/>
    </source>
</evidence>
<evidence type="ECO:0000256" key="6">
    <source>
        <dbReference type="PIRNR" id="PIRNR039090"/>
    </source>
</evidence>